<comment type="caution">
    <text evidence="1">The sequence shown here is derived from an EMBL/GenBank/DDBJ whole genome shotgun (WGS) entry which is preliminary data.</text>
</comment>
<evidence type="ECO:0000313" key="1">
    <source>
        <dbReference type="EMBL" id="KMQ61340.1"/>
    </source>
</evidence>
<dbReference type="EMBL" id="LFND01000005">
    <property type="protein sequence ID" value="KMQ61340.1"/>
    <property type="molecule type" value="Genomic_DNA"/>
</dbReference>
<sequence length="253" mass="30057">MKIVFIIILSLIINLFYSQDYIPDFDIPKFIKGGGVSKEIYRKKNGKLELSEKFYYEKDSALLKLTTHQILLDGNILTGVNYFLDSQNRIIKEEIQTSNSHVEPNIYLTKNVTINYFDTYKVILFHDKQNKVYLKEYYFYNDKKELVESFIVSNDDLTLHERSIYYKKNGYQINEKETFTDPRYKTIVKTKLDKNGFPIYIESEGKLMQNNEKIPKQITYYENEIDARGNLSKVFIMDGKKKELIKEVINKYE</sequence>
<dbReference type="RefSeq" id="WP_048507505.1">
    <property type="nucleotide sequence ID" value="NZ_LFND01000005.1"/>
</dbReference>
<dbReference type="OrthoDB" id="1274774at2"/>
<dbReference type="Proteomes" id="UP000036261">
    <property type="component" value="Unassembled WGS sequence"/>
</dbReference>
<proteinExistence type="predicted"/>
<accession>A0A0J7KW40</accession>
<protein>
    <submittedName>
        <fullName evidence="1">Uncharacterized protein</fullName>
    </submittedName>
</protein>
<dbReference type="STRING" id="558151.ACM46_14990"/>
<organism evidence="1 2">
    <name type="scientific">Chryseobacterium angstadtii</name>
    <dbReference type="NCBI Taxonomy" id="558151"/>
    <lineage>
        <taxon>Bacteria</taxon>
        <taxon>Pseudomonadati</taxon>
        <taxon>Bacteroidota</taxon>
        <taxon>Flavobacteriia</taxon>
        <taxon>Flavobacteriales</taxon>
        <taxon>Weeksellaceae</taxon>
        <taxon>Chryseobacterium group</taxon>
        <taxon>Chryseobacterium</taxon>
    </lineage>
</organism>
<reference evidence="1 2" key="1">
    <citation type="journal article" date="2013" name="Int. J. Syst. Evol. Microbiol.">
        <title>Chryseobacterium angstadtii sp. nov., isolated from a newt tank.</title>
        <authorList>
            <person name="Kirk K.E."/>
            <person name="Hoffman J.A."/>
            <person name="Smith K.A."/>
            <person name="Strahan B.L."/>
            <person name="Failor K.C."/>
            <person name="Krebs J.E."/>
            <person name="Gale A.N."/>
            <person name="Do T.D."/>
            <person name="Sontag T.C."/>
            <person name="Batties A.M."/>
            <person name="Mistiszyn K."/>
            <person name="Newman J.D."/>
        </authorList>
    </citation>
    <scope>NUCLEOTIDE SEQUENCE [LARGE SCALE GENOMIC DNA]</scope>
    <source>
        <strain evidence="1 2">KM</strain>
    </source>
</reference>
<dbReference type="PATRIC" id="fig|558151.6.peg.3169"/>
<keyword evidence="2" id="KW-1185">Reference proteome</keyword>
<evidence type="ECO:0000313" key="2">
    <source>
        <dbReference type="Proteomes" id="UP000036261"/>
    </source>
</evidence>
<name>A0A0J7KW40_9FLAO</name>
<gene>
    <name evidence="1" type="ORF">ACM46_14990</name>
</gene>
<dbReference type="AlphaFoldDB" id="A0A0J7KW40"/>